<proteinExistence type="predicted"/>
<evidence type="ECO:0000256" key="3">
    <source>
        <dbReference type="ARBA" id="ARBA00023054"/>
    </source>
</evidence>
<organism evidence="6 7">
    <name type="scientific">Lates calcarifer</name>
    <name type="common">Barramundi</name>
    <name type="synonym">Holocentrus calcarifer</name>
    <dbReference type="NCBI Taxonomy" id="8187"/>
    <lineage>
        <taxon>Eukaryota</taxon>
        <taxon>Metazoa</taxon>
        <taxon>Chordata</taxon>
        <taxon>Craniata</taxon>
        <taxon>Vertebrata</taxon>
        <taxon>Euteleostomi</taxon>
        <taxon>Actinopterygii</taxon>
        <taxon>Neopterygii</taxon>
        <taxon>Teleostei</taxon>
        <taxon>Neoteleostei</taxon>
        <taxon>Acanthomorphata</taxon>
        <taxon>Carangaria</taxon>
        <taxon>Carangaria incertae sedis</taxon>
        <taxon>Centropomidae</taxon>
        <taxon>Lates</taxon>
    </lineage>
</organism>
<dbReference type="Ensembl" id="ENSLCAT00010052790.1">
    <property type="protein sequence ID" value="ENSLCAP00010051452.1"/>
    <property type="gene ID" value="ENSLCAG00010023948.1"/>
</dbReference>
<evidence type="ECO:0000313" key="6">
    <source>
        <dbReference type="Ensembl" id="ENSLCAP00010051452.1"/>
    </source>
</evidence>
<evidence type="ECO:0000256" key="1">
    <source>
        <dbReference type="ARBA" id="ARBA00004300"/>
    </source>
</evidence>
<dbReference type="AlphaFoldDB" id="A0A4W6FLK6"/>
<keyword evidence="3 5" id="KW-0175">Coiled coil</keyword>
<accession>A0A4W6FLK6</accession>
<gene>
    <name evidence="6" type="primary">LRRC45</name>
</gene>
<dbReference type="PANTHER" id="PTHR23170:SF3">
    <property type="entry name" value="LEUCINE-RICH REPEAT-CONTAINING PROTEIN 45"/>
    <property type="match status" value="1"/>
</dbReference>
<sequence length="527" mass="60846">MEDFRRTYLRLCKEGGVEPQESVVAQLQENRTAQGSRLDLSGQSLSVDTCSVLARAFQKDITFTEVLLSDCMLSEEGAKVLLIGLFGNTAVKTLDLKGNNLRSAGAEVLGKLLACNKTLRRLVLEWNALGVWDEAFSLFCEGLASNSMLMELDLRNNQINHHGASELALALKRNTTLEVLDLRWNNIGLLGGRSLLEALQKNKSIVQLEMAGNNIPSDTLKALEQTTEHNSDRQSTLRESRSRTQVLTTEIQTLKDKKGRQVTLTLKHEIILILLGCFHICSLISLQRPMRYFSFKLQMTEAALALSEQKNHNMGELLTQVKVEKEEQWERQSRERKKEQEVREGKLLREVQNLSETNIQLKSKVEEMERRCKSQQHQIFELKQELTNNTAELKLRLAQAEDRLETEKRRSKQVLEDMDNLRQKEVEHVNRHLEESERTLQERIFKLEGQRIQLEEVRIQSIWEHVSMLEEKLRSVRSSLQEVQHHCSQQKQTISELQAKTGQQSVEMDGLRRRIEELQQVRMHCYT</sequence>
<evidence type="ECO:0000256" key="4">
    <source>
        <dbReference type="ARBA" id="ARBA00023212"/>
    </source>
</evidence>
<dbReference type="Pfam" id="PF13516">
    <property type="entry name" value="LRR_6"/>
    <property type="match status" value="3"/>
</dbReference>
<keyword evidence="4" id="KW-0206">Cytoskeleton</keyword>
<dbReference type="GO" id="GO:0005886">
    <property type="term" value="C:plasma membrane"/>
    <property type="evidence" value="ECO:0007669"/>
    <property type="project" value="TreeGrafter"/>
</dbReference>
<name>A0A4W6FLK6_LATCA</name>
<dbReference type="SUPFAM" id="SSF52047">
    <property type="entry name" value="RNI-like"/>
    <property type="match status" value="1"/>
</dbReference>
<dbReference type="Gene3D" id="3.80.10.10">
    <property type="entry name" value="Ribonuclease Inhibitor"/>
    <property type="match status" value="2"/>
</dbReference>
<dbReference type="InterPro" id="IPR032675">
    <property type="entry name" value="LRR_dom_sf"/>
</dbReference>
<dbReference type="PANTHER" id="PTHR23170">
    <property type="entry name" value="NY-REN-58 ANTIGEN"/>
    <property type="match status" value="1"/>
</dbReference>
<dbReference type="GO" id="GO:0005813">
    <property type="term" value="C:centrosome"/>
    <property type="evidence" value="ECO:0007669"/>
    <property type="project" value="UniProtKB-SubCell"/>
</dbReference>
<protein>
    <submittedName>
        <fullName evidence="6">Leucine rich repeat containing 45</fullName>
    </submittedName>
</protein>
<reference evidence="6" key="3">
    <citation type="submission" date="2025-09" db="UniProtKB">
        <authorList>
            <consortium name="Ensembl"/>
        </authorList>
    </citation>
    <scope>IDENTIFICATION</scope>
</reference>
<evidence type="ECO:0000256" key="2">
    <source>
        <dbReference type="ARBA" id="ARBA00022490"/>
    </source>
</evidence>
<evidence type="ECO:0000256" key="5">
    <source>
        <dbReference type="SAM" id="Coils"/>
    </source>
</evidence>
<dbReference type="GeneTree" id="ENSGT00940000154003"/>
<reference evidence="6" key="2">
    <citation type="submission" date="2025-08" db="UniProtKB">
        <authorList>
            <consortium name="Ensembl"/>
        </authorList>
    </citation>
    <scope>IDENTIFICATION</scope>
</reference>
<keyword evidence="7" id="KW-1185">Reference proteome</keyword>
<reference evidence="7" key="1">
    <citation type="submission" date="2015-09" db="EMBL/GenBank/DDBJ databases">
        <authorList>
            <person name="Sai Rama Sridatta P."/>
        </authorList>
    </citation>
    <scope>NUCLEOTIDE SEQUENCE [LARGE SCALE GENOMIC DNA]</scope>
</reference>
<dbReference type="InterPro" id="IPR052116">
    <property type="entry name" value="Centro_Cilium_Assembly"/>
</dbReference>
<evidence type="ECO:0000313" key="7">
    <source>
        <dbReference type="Proteomes" id="UP000314980"/>
    </source>
</evidence>
<dbReference type="SMART" id="SM00368">
    <property type="entry name" value="LRR_RI"/>
    <property type="match status" value="4"/>
</dbReference>
<comment type="subcellular location">
    <subcellularLocation>
        <location evidence="1">Cytoplasm</location>
        <location evidence="1">Cytoskeleton</location>
        <location evidence="1">Microtubule organizing center</location>
        <location evidence="1">Centrosome</location>
    </subcellularLocation>
</comment>
<dbReference type="Proteomes" id="UP000314980">
    <property type="component" value="Unassembled WGS sequence"/>
</dbReference>
<keyword evidence="2" id="KW-0963">Cytoplasm</keyword>
<feature type="coiled-coil region" evidence="5">
    <location>
        <begin position="351"/>
        <end position="424"/>
    </location>
</feature>
<dbReference type="InterPro" id="IPR001611">
    <property type="entry name" value="Leu-rich_rpt"/>
</dbReference>